<name>A0A2I0LCB6_PUNGR</name>
<evidence type="ECO:0000313" key="1">
    <source>
        <dbReference type="EMBL" id="PKI78325.1"/>
    </source>
</evidence>
<dbReference type="OrthoDB" id="1925325at2759"/>
<reference evidence="1 2" key="1">
    <citation type="submission" date="2017-11" db="EMBL/GenBank/DDBJ databases">
        <title>De-novo sequencing of pomegranate (Punica granatum L.) genome.</title>
        <authorList>
            <person name="Akparov Z."/>
            <person name="Amiraslanov A."/>
            <person name="Hajiyeva S."/>
            <person name="Abbasov M."/>
            <person name="Kaur K."/>
            <person name="Hamwieh A."/>
            <person name="Solovyev V."/>
            <person name="Salamov A."/>
            <person name="Braich B."/>
            <person name="Kosarev P."/>
            <person name="Mahmoud A."/>
            <person name="Hajiyev E."/>
            <person name="Babayeva S."/>
            <person name="Izzatullayeva V."/>
            <person name="Mammadov A."/>
            <person name="Mammadov A."/>
            <person name="Sharifova S."/>
            <person name="Ojaghi J."/>
            <person name="Eynullazada K."/>
            <person name="Bayramov B."/>
            <person name="Abdulazimova A."/>
            <person name="Shahmuradov I."/>
        </authorList>
    </citation>
    <scope>NUCLEOTIDE SEQUENCE [LARGE SCALE GENOMIC DNA]</scope>
    <source>
        <strain evidence="2">cv. AG2017</strain>
        <tissue evidence="1">Leaf</tissue>
    </source>
</reference>
<dbReference type="PANTHER" id="PTHR34280:SF15">
    <property type="entry name" value="TRANSCRIPTION FACTOR"/>
    <property type="match status" value="1"/>
</dbReference>
<accession>A0A2I0LCB6</accession>
<organism evidence="1 2">
    <name type="scientific">Punica granatum</name>
    <name type="common">Pomegranate</name>
    <dbReference type="NCBI Taxonomy" id="22663"/>
    <lineage>
        <taxon>Eukaryota</taxon>
        <taxon>Viridiplantae</taxon>
        <taxon>Streptophyta</taxon>
        <taxon>Embryophyta</taxon>
        <taxon>Tracheophyta</taxon>
        <taxon>Spermatophyta</taxon>
        <taxon>Magnoliopsida</taxon>
        <taxon>eudicotyledons</taxon>
        <taxon>Gunneridae</taxon>
        <taxon>Pentapetalae</taxon>
        <taxon>rosids</taxon>
        <taxon>malvids</taxon>
        <taxon>Myrtales</taxon>
        <taxon>Lythraceae</taxon>
        <taxon>Punica</taxon>
    </lineage>
</organism>
<comment type="caution">
    <text evidence="1">The sequence shown here is derived from an EMBL/GenBank/DDBJ whole genome shotgun (WGS) entry which is preliminary data.</text>
</comment>
<dbReference type="STRING" id="22663.A0A2I0LCB6"/>
<dbReference type="GeneID" id="116200989"/>
<sequence>MGNCVAASRRHDSGLKIDWSDDPKAGDQAPVLVELPVKGSEGGIRSSGFELNSKEEMFFDSQPWLESDCEDYFSVCDETPSYGNSPVHPKKLREQPLPVKSLSTEAAVDSVTEPPVTELKKQLHELFQESFRANQVENKLGDIELPPNSPSNSPYSPIVISDQAPGSVKKAKSAQSPQCCIPSLVRSLSFGERKKRMKPANGTVVQSSVMEGKA</sequence>
<proteinExistence type="predicted"/>
<dbReference type="AlphaFoldDB" id="A0A2I0LCB6"/>
<dbReference type="EMBL" id="PGOL01000055">
    <property type="protein sequence ID" value="PKI78325.1"/>
    <property type="molecule type" value="Genomic_DNA"/>
</dbReference>
<dbReference type="PANTHER" id="PTHR34280">
    <property type="entry name" value="OS01G0920100 PROTEIN"/>
    <property type="match status" value="1"/>
</dbReference>
<evidence type="ECO:0000313" key="2">
    <source>
        <dbReference type="Proteomes" id="UP000233551"/>
    </source>
</evidence>
<dbReference type="Proteomes" id="UP000233551">
    <property type="component" value="Unassembled WGS sequence"/>
</dbReference>
<dbReference type="InterPro" id="IPR038947">
    <property type="entry name" value="At3g27210-like"/>
</dbReference>
<protein>
    <submittedName>
        <fullName evidence="1">Uncharacterized protein</fullName>
    </submittedName>
</protein>
<gene>
    <name evidence="1" type="ORF">CRG98_001268</name>
</gene>
<keyword evidence="2" id="KW-1185">Reference proteome</keyword>